<organism evidence="1 2">
    <name type="scientific">Vespula maculifrons</name>
    <name type="common">Eastern yellow jacket</name>
    <name type="synonym">Wasp</name>
    <dbReference type="NCBI Taxonomy" id="7453"/>
    <lineage>
        <taxon>Eukaryota</taxon>
        <taxon>Metazoa</taxon>
        <taxon>Ecdysozoa</taxon>
        <taxon>Arthropoda</taxon>
        <taxon>Hexapoda</taxon>
        <taxon>Insecta</taxon>
        <taxon>Pterygota</taxon>
        <taxon>Neoptera</taxon>
        <taxon>Endopterygota</taxon>
        <taxon>Hymenoptera</taxon>
        <taxon>Apocrita</taxon>
        <taxon>Aculeata</taxon>
        <taxon>Vespoidea</taxon>
        <taxon>Vespidae</taxon>
        <taxon>Vespinae</taxon>
        <taxon>Vespula</taxon>
    </lineage>
</organism>
<protein>
    <submittedName>
        <fullName evidence="1">Uncharacterized protein</fullName>
    </submittedName>
</protein>
<accession>A0ABD2CBN4</accession>
<evidence type="ECO:0000313" key="2">
    <source>
        <dbReference type="Proteomes" id="UP001607303"/>
    </source>
</evidence>
<name>A0ABD2CBN4_VESMC</name>
<dbReference type="Proteomes" id="UP001607303">
    <property type="component" value="Unassembled WGS sequence"/>
</dbReference>
<sequence length="65" mass="7928">MYYLIFNFKYVLNLTLKNMTNLYNDNKNLSWNKFLYQTIKSMFVIMDNAYAFLCNHISPIFKLNK</sequence>
<dbReference type="AlphaFoldDB" id="A0ABD2CBN4"/>
<dbReference type="EMBL" id="JAYRBN010000058">
    <property type="protein sequence ID" value="KAL2742471.1"/>
    <property type="molecule type" value="Genomic_DNA"/>
</dbReference>
<evidence type="ECO:0000313" key="1">
    <source>
        <dbReference type="EMBL" id="KAL2742471.1"/>
    </source>
</evidence>
<keyword evidence="2" id="KW-1185">Reference proteome</keyword>
<gene>
    <name evidence="1" type="ORF">V1477_010100</name>
</gene>
<reference evidence="1 2" key="1">
    <citation type="journal article" date="2024" name="Ann. Entomol. Soc. Am.">
        <title>Genomic analyses of the southern and eastern yellowjacket wasps (Hymenoptera: Vespidae) reveal evolutionary signatures of social life.</title>
        <authorList>
            <person name="Catto M.A."/>
            <person name="Caine P.B."/>
            <person name="Orr S.E."/>
            <person name="Hunt B.G."/>
            <person name="Goodisman M.A.D."/>
        </authorList>
    </citation>
    <scope>NUCLEOTIDE SEQUENCE [LARGE SCALE GENOMIC DNA]</scope>
    <source>
        <strain evidence="1">232</strain>
        <tissue evidence="1">Head and thorax</tissue>
    </source>
</reference>
<proteinExistence type="predicted"/>
<comment type="caution">
    <text evidence="1">The sequence shown here is derived from an EMBL/GenBank/DDBJ whole genome shotgun (WGS) entry which is preliminary data.</text>
</comment>